<organism evidence="1 2">
    <name type="scientific">Mycobacteroides abscessus</name>
    <dbReference type="NCBI Taxonomy" id="36809"/>
    <lineage>
        <taxon>Bacteria</taxon>
        <taxon>Bacillati</taxon>
        <taxon>Actinomycetota</taxon>
        <taxon>Actinomycetes</taxon>
        <taxon>Mycobacteriales</taxon>
        <taxon>Mycobacteriaceae</taxon>
        <taxon>Mycobacteroides</taxon>
    </lineage>
</organism>
<gene>
    <name evidence="1" type="ORF">ERS075579_02604</name>
</gene>
<sequence length="67" mass="7104">MLVVVGGVLLNDEDELDKVEIDSVAGSPWIPSWAQPATIAVKVTTAAIHFILTVRVFLTCQRVVGGG</sequence>
<reference evidence="1 2" key="1">
    <citation type="submission" date="2015-03" db="EMBL/GenBank/DDBJ databases">
        <authorList>
            <person name="Murphy D."/>
        </authorList>
    </citation>
    <scope>NUCLEOTIDE SEQUENCE [LARGE SCALE GENOMIC DNA]</scope>
    <source>
        <strain evidence="1 2">PAP088</strain>
    </source>
</reference>
<accession>A0A0U0ZNY7</accession>
<proteinExistence type="predicted"/>
<dbReference type="AlphaFoldDB" id="A0A0U0ZNY7"/>
<evidence type="ECO:0000313" key="1">
    <source>
        <dbReference type="EMBL" id="CPV54291.1"/>
    </source>
</evidence>
<dbReference type="EMBL" id="CSWP01000004">
    <property type="protein sequence ID" value="CPV54291.1"/>
    <property type="molecule type" value="Genomic_DNA"/>
</dbReference>
<name>A0A0U0ZNY7_9MYCO</name>
<dbReference type="Proteomes" id="UP000045782">
    <property type="component" value="Unassembled WGS sequence"/>
</dbReference>
<protein>
    <submittedName>
        <fullName evidence="1">Uncharacterized protein</fullName>
    </submittedName>
</protein>
<evidence type="ECO:0000313" key="2">
    <source>
        <dbReference type="Proteomes" id="UP000045782"/>
    </source>
</evidence>